<dbReference type="GO" id="GO:0004610">
    <property type="term" value="F:phosphoacetylglucosamine mutase activity"/>
    <property type="evidence" value="ECO:0007669"/>
    <property type="project" value="TreeGrafter"/>
</dbReference>
<dbReference type="Pfam" id="PF21404">
    <property type="entry name" value="AMG1_III"/>
    <property type="match status" value="1"/>
</dbReference>
<gene>
    <name evidence="4" type="ORF">CIB84_012240</name>
</gene>
<keyword evidence="5" id="KW-1185">Reference proteome</keyword>
<reference evidence="4 5" key="1">
    <citation type="submission" date="2018-01" db="EMBL/GenBank/DDBJ databases">
        <title>Comparison of the Chinese Bamboo Partridge and Red Junglefowl genome sequences highlights the importance of demography in genome evolution.</title>
        <authorList>
            <person name="Tiley G.P."/>
            <person name="Kimball R.T."/>
            <person name="Braun E.L."/>
            <person name="Burleigh J.G."/>
        </authorList>
    </citation>
    <scope>NUCLEOTIDE SEQUENCE [LARGE SCALE GENOMIC DNA]</scope>
    <source>
        <strain evidence="4">RTK389</strain>
        <tissue evidence="4">Blood</tissue>
    </source>
</reference>
<feature type="domain" description="Phosphoacetylglucosamine mutase AMG1" evidence="3">
    <location>
        <begin position="28"/>
        <end position="130"/>
    </location>
</feature>
<dbReference type="Proteomes" id="UP000237246">
    <property type="component" value="Unassembled WGS sequence"/>
</dbReference>
<dbReference type="EMBL" id="PPHD01044495">
    <property type="protein sequence ID" value="POI24012.1"/>
    <property type="molecule type" value="Genomic_DNA"/>
</dbReference>
<proteinExistence type="predicted"/>
<evidence type="ECO:0000259" key="3">
    <source>
        <dbReference type="Pfam" id="PF21405"/>
    </source>
</evidence>
<dbReference type="PANTHER" id="PTHR45955:SF1">
    <property type="entry name" value="PHOSPHOACETYLGLUCOSAMINE MUTASE"/>
    <property type="match status" value="1"/>
</dbReference>
<dbReference type="PANTHER" id="PTHR45955">
    <property type="entry name" value="PHOSPHOACETYLGLUCOSAMINE MUTASE"/>
    <property type="match status" value="1"/>
</dbReference>
<feature type="non-terminal residue" evidence="4">
    <location>
        <position position="1"/>
    </location>
</feature>
<accession>A0A2P4SIR7</accession>
<protein>
    <recommendedName>
        <fullName evidence="6">Phosphoacetylglucosamine mutase</fullName>
    </recommendedName>
</protein>
<evidence type="ECO:0008006" key="6">
    <source>
        <dbReference type="Google" id="ProtNLM"/>
    </source>
</evidence>
<dbReference type="InterPro" id="IPR016055">
    <property type="entry name" value="A-D-PHexomutase_a/b/a-I/II/III"/>
</dbReference>
<feature type="non-terminal residue" evidence="4">
    <location>
        <position position="270"/>
    </location>
</feature>
<dbReference type="InterPro" id="IPR049023">
    <property type="entry name" value="AMG1_II"/>
</dbReference>
<feature type="domain" description="Phosphoacetylglucosamine mutase AMG1" evidence="2">
    <location>
        <begin position="144"/>
        <end position="191"/>
    </location>
</feature>
<dbReference type="GO" id="GO:0005975">
    <property type="term" value="P:carbohydrate metabolic process"/>
    <property type="evidence" value="ECO:0007669"/>
    <property type="project" value="InterPro"/>
</dbReference>
<organism evidence="4 5">
    <name type="scientific">Bambusicola thoracicus</name>
    <name type="common">Chinese bamboo-partridge</name>
    <name type="synonym">Perdix thoracica</name>
    <dbReference type="NCBI Taxonomy" id="9083"/>
    <lineage>
        <taxon>Eukaryota</taxon>
        <taxon>Metazoa</taxon>
        <taxon>Chordata</taxon>
        <taxon>Craniata</taxon>
        <taxon>Vertebrata</taxon>
        <taxon>Euteleostomi</taxon>
        <taxon>Archelosauria</taxon>
        <taxon>Archosauria</taxon>
        <taxon>Dinosauria</taxon>
        <taxon>Saurischia</taxon>
        <taxon>Theropoda</taxon>
        <taxon>Coelurosauria</taxon>
        <taxon>Aves</taxon>
        <taxon>Neognathae</taxon>
        <taxon>Galloanserae</taxon>
        <taxon>Galliformes</taxon>
        <taxon>Phasianidae</taxon>
        <taxon>Perdicinae</taxon>
        <taxon>Bambusicola</taxon>
    </lineage>
</organism>
<dbReference type="OrthoDB" id="1928at2759"/>
<evidence type="ECO:0000259" key="2">
    <source>
        <dbReference type="Pfam" id="PF21404"/>
    </source>
</evidence>
<evidence type="ECO:0000256" key="1">
    <source>
        <dbReference type="ARBA" id="ARBA00023277"/>
    </source>
</evidence>
<comment type="caution">
    <text evidence="4">The sequence shown here is derived from an EMBL/GenBank/DDBJ whole genome shotgun (WGS) entry which is preliminary data.</text>
</comment>
<dbReference type="AlphaFoldDB" id="A0A2P4SIR7"/>
<dbReference type="GO" id="GO:0030097">
    <property type="term" value="P:hemopoiesis"/>
    <property type="evidence" value="ECO:0007669"/>
    <property type="project" value="TreeGrafter"/>
</dbReference>
<dbReference type="Pfam" id="PF21405">
    <property type="entry name" value="AMG1_II"/>
    <property type="match status" value="1"/>
</dbReference>
<dbReference type="GO" id="GO:0006048">
    <property type="term" value="P:UDP-N-acetylglucosamine biosynthetic process"/>
    <property type="evidence" value="ECO:0007669"/>
    <property type="project" value="TreeGrafter"/>
</dbReference>
<dbReference type="Gene3D" id="3.40.120.10">
    <property type="entry name" value="Alpha-D-Glucose-1,6-Bisphosphate, subunit A, domain 3"/>
    <property type="match status" value="1"/>
</dbReference>
<sequence length="270" mass="30159">YGLVTTPQLHYMVCCQNTQGQYGKPTLEGYYQKLSKAFTELIKKSLSSGEAQRQLKIDCANGIGALKLAEMKTYFPKEVQVQVYNDGTKEKLNHLCGADFVKVHQKPPKGLDMKPNESCCSFDGDADRIVYYYEDTAGHFHLIDGDKIATLISIFLKELLAKVGQTLKMAVVQTAYANGSSTRYLEETVKVLFSKAAENTIRQLAKEEKDVAKREAAKVLENMIDLINQTVGDAISDMLVIEAILALKGLTLQQWDALYTDFPSRLLKVQ</sequence>
<name>A0A2P4SIR7_BAMTH</name>
<dbReference type="SUPFAM" id="SSF53738">
    <property type="entry name" value="Phosphoglucomutase, first 3 domains"/>
    <property type="match status" value="1"/>
</dbReference>
<keyword evidence="1" id="KW-0119">Carbohydrate metabolism</keyword>
<evidence type="ECO:0000313" key="5">
    <source>
        <dbReference type="Proteomes" id="UP000237246"/>
    </source>
</evidence>
<evidence type="ECO:0000313" key="4">
    <source>
        <dbReference type="EMBL" id="POI24012.1"/>
    </source>
</evidence>
<dbReference type="InterPro" id="IPR049022">
    <property type="entry name" value="AMG1_III"/>
</dbReference>
<dbReference type="FunFam" id="3.40.120.10:FF:000023">
    <property type="entry name" value="Phosphoacetylglucosamine mutase"/>
    <property type="match status" value="1"/>
</dbReference>